<accession>A0A1H2INH5</accession>
<sequence length="117" mass="12680">MKYMLMLFEQDTDWDAVPAEQRDAALDEHGAFVAYLEGRGIAYSGEALDAAATATTLRPAGAGEDMLVTDGPYVELKENLAGFYIVEAADLDDAIEIARHCPTGSGTEIRPLWDIGR</sequence>
<reference evidence="4" key="1">
    <citation type="submission" date="2016-10" db="EMBL/GenBank/DDBJ databases">
        <authorList>
            <person name="Varghese N."/>
            <person name="Submissions S."/>
        </authorList>
    </citation>
    <scope>NUCLEOTIDE SEQUENCE [LARGE SCALE GENOMIC DNA]</scope>
    <source>
        <strain evidence="4">DSM 45079</strain>
    </source>
</reference>
<organism evidence="3 4">
    <name type="scientific">Jiangella alkaliphila</name>
    <dbReference type="NCBI Taxonomy" id="419479"/>
    <lineage>
        <taxon>Bacteria</taxon>
        <taxon>Bacillati</taxon>
        <taxon>Actinomycetota</taxon>
        <taxon>Actinomycetes</taxon>
        <taxon>Jiangellales</taxon>
        <taxon>Jiangellaceae</taxon>
        <taxon>Jiangella</taxon>
    </lineage>
</organism>
<keyword evidence="4" id="KW-1185">Reference proteome</keyword>
<gene>
    <name evidence="3" type="ORF">SAMN04488563_1863</name>
</gene>
<dbReference type="EMBL" id="LT629791">
    <property type="protein sequence ID" value="SDU45486.1"/>
    <property type="molecule type" value="Genomic_DNA"/>
</dbReference>
<dbReference type="InterPro" id="IPR011008">
    <property type="entry name" value="Dimeric_a/b-barrel"/>
</dbReference>
<evidence type="ECO:0000313" key="3">
    <source>
        <dbReference type="EMBL" id="SDU45486.1"/>
    </source>
</evidence>
<dbReference type="PANTHER" id="PTHR35174:SF3">
    <property type="entry name" value="BLL7171 PROTEIN"/>
    <property type="match status" value="1"/>
</dbReference>
<dbReference type="Pfam" id="PF03795">
    <property type="entry name" value="YCII"/>
    <property type="match status" value="1"/>
</dbReference>
<dbReference type="SUPFAM" id="SSF54909">
    <property type="entry name" value="Dimeric alpha+beta barrel"/>
    <property type="match status" value="1"/>
</dbReference>
<proteinExistence type="inferred from homology"/>
<evidence type="ECO:0000259" key="2">
    <source>
        <dbReference type="Pfam" id="PF03795"/>
    </source>
</evidence>
<dbReference type="Gene3D" id="3.30.70.1060">
    <property type="entry name" value="Dimeric alpha+beta barrel"/>
    <property type="match status" value="1"/>
</dbReference>
<evidence type="ECO:0000256" key="1">
    <source>
        <dbReference type="ARBA" id="ARBA00007689"/>
    </source>
</evidence>
<protein>
    <submittedName>
        <fullName evidence="3">Uncharacterized conserved protein</fullName>
    </submittedName>
</protein>
<name>A0A1H2INH5_9ACTN</name>
<dbReference type="PANTHER" id="PTHR35174">
    <property type="entry name" value="BLL7171 PROTEIN-RELATED"/>
    <property type="match status" value="1"/>
</dbReference>
<evidence type="ECO:0000313" key="4">
    <source>
        <dbReference type="Proteomes" id="UP000182977"/>
    </source>
</evidence>
<dbReference type="RefSeq" id="WP_046770225.1">
    <property type="nucleotide sequence ID" value="NZ_LBMC01000019.1"/>
</dbReference>
<dbReference type="OrthoDB" id="668782at2"/>
<feature type="domain" description="YCII-related" evidence="2">
    <location>
        <begin position="1"/>
        <end position="114"/>
    </location>
</feature>
<dbReference type="STRING" id="419479.SAMN04488563_1863"/>
<dbReference type="AlphaFoldDB" id="A0A1H2INH5"/>
<comment type="similarity">
    <text evidence="1">Belongs to the YciI family.</text>
</comment>
<dbReference type="Proteomes" id="UP000182977">
    <property type="component" value="Chromosome I"/>
</dbReference>
<dbReference type="InterPro" id="IPR005545">
    <property type="entry name" value="YCII"/>
</dbReference>